<evidence type="ECO:0000313" key="2">
    <source>
        <dbReference type="EMBL" id="MCU4727144.1"/>
    </source>
</evidence>
<evidence type="ECO:0000313" key="3">
    <source>
        <dbReference type="Proteomes" id="UP001208186"/>
    </source>
</evidence>
<organism evidence="2 4">
    <name type="scientific">Halapricum hydrolyticum</name>
    <dbReference type="NCBI Taxonomy" id="2979991"/>
    <lineage>
        <taxon>Archaea</taxon>
        <taxon>Methanobacteriati</taxon>
        <taxon>Methanobacteriota</taxon>
        <taxon>Stenosarchaea group</taxon>
        <taxon>Halobacteria</taxon>
        <taxon>Halobacteriales</taxon>
        <taxon>Haloarculaceae</taxon>
        <taxon>Halapricum</taxon>
    </lineage>
</organism>
<gene>
    <name evidence="2" type="ORF">OB914_09185</name>
    <name evidence="1" type="ORF">OB916_07845</name>
</gene>
<dbReference type="EMBL" id="JAOPKC010000006">
    <property type="protein sequence ID" value="MCU4717979.1"/>
    <property type="molecule type" value="Genomic_DNA"/>
</dbReference>
<proteinExistence type="predicted"/>
<dbReference type="PROSITE" id="PS51257">
    <property type="entry name" value="PROKAR_LIPOPROTEIN"/>
    <property type="match status" value="1"/>
</dbReference>
<comment type="caution">
    <text evidence="2">The sequence shown here is derived from an EMBL/GenBank/DDBJ whole genome shotgun (WGS) entry which is preliminary data.</text>
</comment>
<dbReference type="EMBL" id="JAOPKD010000007">
    <property type="protein sequence ID" value="MCU4727144.1"/>
    <property type="molecule type" value="Genomic_DNA"/>
</dbReference>
<name>A0AAE3IEK3_9EURY</name>
<dbReference type="AlphaFoldDB" id="A0AAE3IEK3"/>
<dbReference type="RefSeq" id="WP_315908744.1">
    <property type="nucleotide sequence ID" value="NZ_JAOPKC010000006.1"/>
</dbReference>
<dbReference type="Proteomes" id="UP001208186">
    <property type="component" value="Unassembled WGS sequence"/>
</dbReference>
<accession>A0AAE3IEK3</accession>
<reference evidence="2" key="1">
    <citation type="submission" date="2023-02" db="EMBL/GenBank/DDBJ databases">
        <title>Enrichment on poylsaccharides allowed isolation of novel metabolic and taxonomic groups of Haloarchaea.</title>
        <authorList>
            <person name="Sorokin D.Y."/>
            <person name="Elcheninov A.G."/>
            <person name="Khizhniak T.V."/>
            <person name="Kolganova T.V."/>
            <person name="Kublanov I.V."/>
        </authorList>
    </citation>
    <scope>NUCLEOTIDE SEQUENCE</scope>
    <source>
        <strain evidence="1 3">HArc-curdl5-1</strain>
        <strain evidence="2">HArc-curdl7</strain>
    </source>
</reference>
<evidence type="ECO:0000313" key="1">
    <source>
        <dbReference type="EMBL" id="MCU4717979.1"/>
    </source>
</evidence>
<protein>
    <submittedName>
        <fullName evidence="2">Uncharacterized protein</fullName>
    </submittedName>
</protein>
<keyword evidence="3" id="KW-1185">Reference proteome</keyword>
<sequence length="133" mass="14305">METRRTVLATLVGAGIAGLAGCASSSEDETTTERTTTWPSGEILAIPIDRDLNPEEPVTYPNGDTENDYVTQALEAAATSGESSTVEIQNETALERVQSVIQEYPSAPDDVERSGTLVSYEGDYYVLQLVDND</sequence>
<evidence type="ECO:0000313" key="4">
    <source>
        <dbReference type="Proteomes" id="UP001209746"/>
    </source>
</evidence>
<dbReference type="Proteomes" id="UP001209746">
    <property type="component" value="Unassembled WGS sequence"/>
</dbReference>